<proteinExistence type="inferred from homology"/>
<comment type="subcellular location">
    <subcellularLocation>
        <location evidence="1 13">Cytoplasm</location>
    </subcellularLocation>
</comment>
<evidence type="ECO:0000256" key="5">
    <source>
        <dbReference type="ARBA" id="ARBA00022679"/>
    </source>
</evidence>
<keyword evidence="6 13" id="KW-0133">Cell shape</keyword>
<dbReference type="SUPFAM" id="SSF55205">
    <property type="entry name" value="EPT/RTPC-like"/>
    <property type="match status" value="1"/>
</dbReference>
<keyword evidence="5 13" id="KW-0808">Transferase</keyword>
<feature type="active site" description="Proton donor" evidence="13">
    <location>
        <position position="117"/>
    </location>
</feature>
<dbReference type="GO" id="GO:0019277">
    <property type="term" value="P:UDP-N-acetylgalactosamine biosynthetic process"/>
    <property type="evidence" value="ECO:0007669"/>
    <property type="project" value="InterPro"/>
</dbReference>
<comment type="caution">
    <text evidence="13">Lacks conserved residue(s) required for the propagation of feature annotation.</text>
</comment>
<dbReference type="HAMAP" id="MF_00111">
    <property type="entry name" value="MurA"/>
    <property type="match status" value="1"/>
</dbReference>
<dbReference type="NCBIfam" id="NF006873">
    <property type="entry name" value="PRK09369.1"/>
    <property type="match status" value="1"/>
</dbReference>
<evidence type="ECO:0000256" key="7">
    <source>
        <dbReference type="ARBA" id="ARBA00022984"/>
    </source>
</evidence>
<gene>
    <name evidence="13" type="primary">murA</name>
    <name evidence="15" type="ORF">HELGO_WM15072</name>
</gene>
<evidence type="ECO:0000256" key="6">
    <source>
        <dbReference type="ARBA" id="ARBA00022960"/>
    </source>
</evidence>
<evidence type="ECO:0000256" key="4">
    <source>
        <dbReference type="ARBA" id="ARBA00022618"/>
    </source>
</evidence>
<keyword evidence="3 13" id="KW-0963">Cytoplasm</keyword>
<dbReference type="GO" id="GO:0008360">
    <property type="term" value="P:regulation of cell shape"/>
    <property type="evidence" value="ECO:0007669"/>
    <property type="project" value="UniProtKB-KW"/>
</dbReference>
<keyword evidence="4 13" id="KW-0132">Cell division</keyword>
<dbReference type="EC" id="2.5.1.7" evidence="13"/>
<dbReference type="FunFam" id="3.65.10.10:FF:000001">
    <property type="entry name" value="UDP-N-acetylglucosamine 1-carboxyvinyltransferase"/>
    <property type="match status" value="1"/>
</dbReference>
<comment type="function">
    <text evidence="13">Cell wall formation. Adds enolpyruvyl to UDP-N-acetylglucosamine.</text>
</comment>
<name>A0A6S6SYD2_9GAMM</name>
<keyword evidence="7 13" id="KW-0573">Peptidoglycan synthesis</keyword>
<feature type="domain" description="Enolpyruvate transferase" evidence="14">
    <location>
        <begin position="6"/>
        <end position="407"/>
    </location>
</feature>
<keyword evidence="9 13" id="KW-0961">Cell wall biogenesis/degradation</keyword>
<dbReference type="InterPro" id="IPR036968">
    <property type="entry name" value="Enolpyruvate_Tfrase_sf"/>
</dbReference>
<dbReference type="Pfam" id="PF00275">
    <property type="entry name" value="EPSP_synthase"/>
    <property type="match status" value="1"/>
</dbReference>
<protein>
    <recommendedName>
        <fullName evidence="13">UDP-N-acetylglucosamine 1-carboxyvinyltransferase</fullName>
        <ecNumber evidence="13">2.5.1.7</ecNumber>
    </recommendedName>
    <alternativeName>
        <fullName evidence="13">Enoylpyruvate transferase</fullName>
    </alternativeName>
    <alternativeName>
        <fullName evidence="13">UDP-N-acetylglucosamine enolpyruvyl transferase</fullName>
        <shortName evidence="13">EPT</shortName>
    </alternativeName>
</protein>
<dbReference type="GO" id="GO:0005737">
    <property type="term" value="C:cytoplasm"/>
    <property type="evidence" value="ECO:0007669"/>
    <property type="project" value="UniProtKB-SubCell"/>
</dbReference>
<organism evidence="15">
    <name type="scientific">uncultured Thiotrichaceae bacterium</name>
    <dbReference type="NCBI Taxonomy" id="298394"/>
    <lineage>
        <taxon>Bacteria</taxon>
        <taxon>Pseudomonadati</taxon>
        <taxon>Pseudomonadota</taxon>
        <taxon>Gammaproteobacteria</taxon>
        <taxon>Thiotrichales</taxon>
        <taxon>Thiotrichaceae</taxon>
        <taxon>environmental samples</taxon>
    </lineage>
</organism>
<evidence type="ECO:0000256" key="13">
    <source>
        <dbReference type="HAMAP-Rule" id="MF_00111"/>
    </source>
</evidence>
<evidence type="ECO:0000256" key="12">
    <source>
        <dbReference type="ARBA" id="ARBA00047527"/>
    </source>
</evidence>
<dbReference type="UniPathway" id="UPA00219"/>
<evidence type="ECO:0000256" key="2">
    <source>
        <dbReference type="ARBA" id="ARBA00004752"/>
    </source>
</evidence>
<dbReference type="InterPro" id="IPR013792">
    <property type="entry name" value="RNA3'P_cycl/enolpyr_Trfase_a/b"/>
</dbReference>
<dbReference type="GO" id="GO:0071555">
    <property type="term" value="P:cell wall organization"/>
    <property type="evidence" value="ECO:0007669"/>
    <property type="project" value="UniProtKB-KW"/>
</dbReference>
<dbReference type="PANTHER" id="PTHR43783:SF1">
    <property type="entry name" value="UDP-N-ACETYLGLUCOSAMINE 1-CARBOXYVINYLTRANSFERASE"/>
    <property type="match status" value="1"/>
</dbReference>
<evidence type="ECO:0000256" key="10">
    <source>
        <dbReference type="ARBA" id="ARBA00023317"/>
    </source>
</evidence>
<reference evidence="15" key="1">
    <citation type="submission" date="2020-01" db="EMBL/GenBank/DDBJ databases">
        <authorList>
            <person name="Meier V. D."/>
            <person name="Meier V D."/>
        </authorList>
    </citation>
    <scope>NUCLEOTIDE SEQUENCE</scope>
    <source>
        <strain evidence="15">HLG_WM_MAG_07</strain>
    </source>
</reference>
<comment type="catalytic activity">
    <reaction evidence="12 13">
        <text>phosphoenolpyruvate + UDP-N-acetyl-alpha-D-glucosamine = UDP-N-acetyl-3-O-(1-carboxyvinyl)-alpha-D-glucosamine + phosphate</text>
        <dbReference type="Rhea" id="RHEA:18681"/>
        <dbReference type="ChEBI" id="CHEBI:43474"/>
        <dbReference type="ChEBI" id="CHEBI:57705"/>
        <dbReference type="ChEBI" id="CHEBI:58702"/>
        <dbReference type="ChEBI" id="CHEBI:68483"/>
        <dbReference type="EC" id="2.5.1.7"/>
    </reaction>
</comment>
<evidence type="ECO:0000256" key="11">
    <source>
        <dbReference type="ARBA" id="ARBA00038367"/>
    </source>
</evidence>
<comment type="pathway">
    <text evidence="2 13">Cell wall biogenesis; peptidoglycan biosynthesis.</text>
</comment>
<dbReference type="EMBL" id="CACVAY010000062">
    <property type="protein sequence ID" value="CAA6813520.1"/>
    <property type="molecule type" value="Genomic_DNA"/>
</dbReference>
<feature type="binding site" evidence="13">
    <location>
        <position position="306"/>
    </location>
    <ligand>
        <name>UDP-N-acetyl-alpha-D-glucosamine</name>
        <dbReference type="ChEBI" id="CHEBI:57705"/>
    </ligand>
</feature>
<evidence type="ECO:0000259" key="14">
    <source>
        <dbReference type="Pfam" id="PF00275"/>
    </source>
</evidence>
<feature type="modified residue" description="2-(S-cysteinyl)pyruvic acid O-phosphothioketal" evidence="13">
    <location>
        <position position="117"/>
    </location>
</feature>
<dbReference type="CDD" id="cd01555">
    <property type="entry name" value="UdpNAET"/>
    <property type="match status" value="1"/>
</dbReference>
<keyword evidence="8 13" id="KW-0131">Cell cycle</keyword>
<comment type="similarity">
    <text evidence="11 13">Belongs to the EPSP synthase family. MurA subfamily.</text>
</comment>
<dbReference type="NCBIfam" id="TIGR01072">
    <property type="entry name" value="murA"/>
    <property type="match status" value="1"/>
</dbReference>
<feature type="binding site" evidence="13">
    <location>
        <position position="93"/>
    </location>
    <ligand>
        <name>UDP-N-acetyl-alpha-D-glucosamine</name>
        <dbReference type="ChEBI" id="CHEBI:57705"/>
    </ligand>
</feature>
<evidence type="ECO:0000256" key="9">
    <source>
        <dbReference type="ARBA" id="ARBA00023316"/>
    </source>
</evidence>
<evidence type="ECO:0000313" key="15">
    <source>
        <dbReference type="EMBL" id="CAA6813520.1"/>
    </source>
</evidence>
<dbReference type="AlphaFoldDB" id="A0A6S6SYD2"/>
<sequence>MEKLVIQGGTPLEGDVVIGGAKNAVLPLLAATLLADGKMTIKNVPRLRDVYTTIKLLEGMGVTVEVDDDFNITTDASTINSYVAPYELVKTMRASILVLGPTLARYGESEVSLPGGCAIGSRPVNIHLSGLEAMGADITVHEGFIRARAKRLRGARYVMEKVTVTGTENLLMAAVLAEGTTILENSAREPEVTDLADCLNAMGAKISGAGTSTITVEGVERLKGIEYSVCPDRIETGTFLAGAAITGGHVRTLKADPAALDSVLQKFRDAGAYVQTGADWIDLDMRGRTLKAVDITTDPYPGFPTDMQAQFMAMNAFSQGIGVVVETIFENRMMHVAELMRMGANIRLEGNTAIVAGMPDLYGAPVMATDLRASASLILAGLAANGKTVVDRIYHTDRGYEKIEERLQHLGANIERVNT</sequence>
<dbReference type="GO" id="GO:0051301">
    <property type="term" value="P:cell division"/>
    <property type="evidence" value="ECO:0007669"/>
    <property type="project" value="UniProtKB-KW"/>
</dbReference>
<dbReference type="InterPro" id="IPR050068">
    <property type="entry name" value="MurA_subfamily"/>
</dbReference>
<accession>A0A6S6SYD2</accession>
<dbReference type="GO" id="GO:0009252">
    <property type="term" value="P:peptidoglycan biosynthetic process"/>
    <property type="evidence" value="ECO:0007669"/>
    <property type="project" value="UniProtKB-UniRule"/>
</dbReference>
<dbReference type="Gene3D" id="3.65.10.10">
    <property type="entry name" value="Enolpyruvate transferase domain"/>
    <property type="match status" value="2"/>
</dbReference>
<evidence type="ECO:0000256" key="8">
    <source>
        <dbReference type="ARBA" id="ARBA00023306"/>
    </source>
</evidence>
<evidence type="ECO:0000256" key="1">
    <source>
        <dbReference type="ARBA" id="ARBA00004496"/>
    </source>
</evidence>
<dbReference type="GO" id="GO:0008760">
    <property type="term" value="F:UDP-N-acetylglucosamine 1-carboxyvinyltransferase activity"/>
    <property type="evidence" value="ECO:0007669"/>
    <property type="project" value="UniProtKB-UniRule"/>
</dbReference>
<feature type="binding site" evidence="13">
    <location>
        <begin position="22"/>
        <end position="23"/>
    </location>
    <ligand>
        <name>phosphoenolpyruvate</name>
        <dbReference type="ChEBI" id="CHEBI:58702"/>
    </ligand>
</feature>
<feature type="binding site" evidence="13">
    <location>
        <position position="328"/>
    </location>
    <ligand>
        <name>UDP-N-acetyl-alpha-D-glucosamine</name>
        <dbReference type="ChEBI" id="CHEBI:57705"/>
    </ligand>
</feature>
<dbReference type="PANTHER" id="PTHR43783">
    <property type="entry name" value="UDP-N-ACETYLGLUCOSAMINE 1-CARBOXYVINYLTRANSFERASE"/>
    <property type="match status" value="1"/>
</dbReference>
<dbReference type="InterPro" id="IPR005750">
    <property type="entry name" value="UDP_GlcNAc_COvinyl_MurA"/>
</dbReference>
<evidence type="ECO:0000256" key="3">
    <source>
        <dbReference type="ARBA" id="ARBA00022490"/>
    </source>
</evidence>
<keyword evidence="10 13" id="KW-0670">Pyruvate</keyword>
<dbReference type="InterPro" id="IPR001986">
    <property type="entry name" value="Enolpyruvate_Tfrase_dom"/>
</dbReference>